<name>M5S759_9BACT</name>
<evidence type="ECO:0000259" key="2">
    <source>
        <dbReference type="Pfam" id="PF01261"/>
    </source>
</evidence>
<dbReference type="AlphaFoldDB" id="M5S759"/>
<gene>
    <name evidence="3" type="ORF">RESH_01885</name>
</gene>
<dbReference type="InterPro" id="IPR036237">
    <property type="entry name" value="Xyl_isomerase-like_sf"/>
</dbReference>
<reference evidence="3 4" key="1">
    <citation type="journal article" date="2013" name="Mar. Genomics">
        <title>Expression of sulfatases in Rhodopirellula baltica and the diversity of sulfatases in the genus Rhodopirellula.</title>
        <authorList>
            <person name="Wegner C.E."/>
            <person name="Richter-Heitmann T."/>
            <person name="Klindworth A."/>
            <person name="Klockow C."/>
            <person name="Richter M."/>
            <person name="Achstetter T."/>
            <person name="Glockner F.O."/>
            <person name="Harder J."/>
        </authorList>
    </citation>
    <scope>NUCLEOTIDE SEQUENCE [LARGE SCALE GENOMIC DNA]</scope>
    <source>
        <strain evidence="3 4">SH398</strain>
    </source>
</reference>
<dbReference type="PANTHER" id="PTHR43489:SF7">
    <property type="entry name" value="3-DEHYDRO-D-GULOSIDE 4-EPIMERASE-RELATED"/>
    <property type="match status" value="1"/>
</dbReference>
<feature type="domain" description="Xylose isomerase-like TIM barrel" evidence="2">
    <location>
        <begin position="112"/>
        <end position="361"/>
    </location>
</feature>
<dbReference type="GO" id="GO:0016853">
    <property type="term" value="F:isomerase activity"/>
    <property type="evidence" value="ECO:0007669"/>
    <property type="project" value="UniProtKB-KW"/>
</dbReference>
<evidence type="ECO:0000313" key="4">
    <source>
        <dbReference type="Proteomes" id="UP000011996"/>
    </source>
</evidence>
<protein>
    <submittedName>
        <fullName evidence="3">Xylose isomerase domain protein TIM barrel</fullName>
    </submittedName>
</protein>
<dbReference type="Gene3D" id="3.20.20.150">
    <property type="entry name" value="Divalent-metal-dependent TIM barrel enzymes"/>
    <property type="match status" value="1"/>
</dbReference>
<dbReference type="InterPro" id="IPR050417">
    <property type="entry name" value="Sugar_Epim/Isomerase"/>
</dbReference>
<dbReference type="InterPro" id="IPR013022">
    <property type="entry name" value="Xyl_isomerase-like_TIM-brl"/>
</dbReference>
<dbReference type="SUPFAM" id="SSF51658">
    <property type="entry name" value="Xylose isomerase-like"/>
    <property type="match status" value="1"/>
</dbReference>
<evidence type="ECO:0000256" key="1">
    <source>
        <dbReference type="ARBA" id="ARBA00023235"/>
    </source>
</evidence>
<dbReference type="Pfam" id="PF01261">
    <property type="entry name" value="AP_endonuc_2"/>
    <property type="match status" value="1"/>
</dbReference>
<sequence>MDAVRLGWFHLSISPNAVVLHVDQGAYLVKSHPKSHPLSASPSSASKSSVDRRQWLSYAAFGGAAIASGSSQAATVATAASANQTQPKYKFKKSINLWAFPYPDKMSLKECLQLAKDAGFDGIELNYDLDSDLSPKSGTKEFTEIRKMADEIGIAISGVCSFLFWPYPLTSNDPAERARGMELAGKMTQAAHDLGTENLLVVPGAVHMPWREDHDPTPNDVCDQRAREAIGKLLPQAEKLNVKLNMENIFFNGFLMSPMEMADFVDSFQSEHVRVHFDTGNIMEYQFPEHWIPILGDRIQNVHLKEYTKKGTDHSLEAFRPLLDGTTNWPAVLEAFDAIGYDGYLTFEYFHPYAHFPEALIYQTSDSLDRMLGKEQPRLT</sequence>
<dbReference type="Proteomes" id="UP000011996">
    <property type="component" value="Unassembled WGS sequence"/>
</dbReference>
<keyword evidence="1 3" id="KW-0413">Isomerase</keyword>
<dbReference type="PATRIC" id="fig|1263868.3.peg.2042"/>
<accession>M5S759</accession>
<proteinExistence type="predicted"/>
<comment type="caution">
    <text evidence="3">The sequence shown here is derived from an EMBL/GenBank/DDBJ whole genome shotgun (WGS) entry which is preliminary data.</text>
</comment>
<dbReference type="STRING" id="1263868.RESH_01885"/>
<dbReference type="EMBL" id="ANOF01000063">
    <property type="protein sequence ID" value="EMI27483.1"/>
    <property type="molecule type" value="Genomic_DNA"/>
</dbReference>
<evidence type="ECO:0000313" key="3">
    <source>
        <dbReference type="EMBL" id="EMI27483.1"/>
    </source>
</evidence>
<organism evidence="3 4">
    <name type="scientific">Rhodopirellula europaea SH398</name>
    <dbReference type="NCBI Taxonomy" id="1263868"/>
    <lineage>
        <taxon>Bacteria</taxon>
        <taxon>Pseudomonadati</taxon>
        <taxon>Planctomycetota</taxon>
        <taxon>Planctomycetia</taxon>
        <taxon>Pirellulales</taxon>
        <taxon>Pirellulaceae</taxon>
        <taxon>Rhodopirellula</taxon>
    </lineage>
</organism>
<dbReference type="PANTHER" id="PTHR43489">
    <property type="entry name" value="ISOMERASE"/>
    <property type="match status" value="1"/>
</dbReference>
<dbReference type="FunFam" id="3.20.20.150:FF:000042">
    <property type="entry name" value="Xylose isomerase domain protein TIM barrel"/>
    <property type="match status" value="1"/>
</dbReference>